<keyword evidence="8" id="KW-1185">Reference proteome</keyword>
<dbReference type="EMBL" id="JBBPBK010000005">
    <property type="protein sequence ID" value="KAK9285674.1"/>
    <property type="molecule type" value="Genomic_DNA"/>
</dbReference>
<dbReference type="GO" id="GO:0016020">
    <property type="term" value="C:membrane"/>
    <property type="evidence" value="ECO:0007669"/>
    <property type="project" value="UniProtKB-SubCell"/>
</dbReference>
<evidence type="ECO:0000259" key="6">
    <source>
        <dbReference type="Pfam" id="PF03168"/>
    </source>
</evidence>
<evidence type="ECO:0000256" key="3">
    <source>
        <dbReference type="ARBA" id="ARBA00022989"/>
    </source>
</evidence>
<dbReference type="InterPro" id="IPR044839">
    <property type="entry name" value="NDR1-like"/>
</dbReference>
<keyword evidence="4 5" id="KW-0472">Membrane</keyword>
<protein>
    <recommendedName>
        <fullName evidence="6">Late embryogenesis abundant protein LEA-2 subgroup domain-containing protein</fullName>
    </recommendedName>
</protein>
<dbReference type="AlphaFoldDB" id="A0AAP0RWS0"/>
<gene>
    <name evidence="7" type="ORF">L1049_024873</name>
</gene>
<sequence length="191" mass="20853">MASCNPSRRGLKICCGVTAIFLIIVVIISVTLSLTIFKPKQPQVTAHPTSLENIQFTVVPVPSLNITLGMMVSIENQNYGSFKYKNTTAYVNYHGALVAEVPMEHDKVPARGKVNITTSVEIMGDKLISSPYFWDDVAAGCLNLTSMATLHGKVSVLKILKIRATAFSTCEISVFVQSQNIKSNCQSKIKL</sequence>
<accession>A0AAP0RWS0</accession>
<dbReference type="GO" id="GO:0098542">
    <property type="term" value="P:defense response to other organism"/>
    <property type="evidence" value="ECO:0007669"/>
    <property type="project" value="InterPro"/>
</dbReference>
<organism evidence="7 8">
    <name type="scientific">Liquidambar formosana</name>
    <name type="common">Formosan gum</name>
    <dbReference type="NCBI Taxonomy" id="63359"/>
    <lineage>
        <taxon>Eukaryota</taxon>
        <taxon>Viridiplantae</taxon>
        <taxon>Streptophyta</taxon>
        <taxon>Embryophyta</taxon>
        <taxon>Tracheophyta</taxon>
        <taxon>Spermatophyta</taxon>
        <taxon>Magnoliopsida</taxon>
        <taxon>eudicotyledons</taxon>
        <taxon>Gunneridae</taxon>
        <taxon>Pentapetalae</taxon>
        <taxon>Saxifragales</taxon>
        <taxon>Altingiaceae</taxon>
        <taxon>Liquidambar</taxon>
    </lineage>
</organism>
<feature type="domain" description="Late embryogenesis abundant protein LEA-2 subgroup" evidence="6">
    <location>
        <begin position="72"/>
        <end position="158"/>
    </location>
</feature>
<reference evidence="7 8" key="1">
    <citation type="journal article" date="2024" name="Plant J.">
        <title>Genome sequences and population genomics reveal climatic adaptation and genomic divergence between two closely related sweetgum species.</title>
        <authorList>
            <person name="Xu W.Q."/>
            <person name="Ren C.Q."/>
            <person name="Zhang X.Y."/>
            <person name="Comes H.P."/>
            <person name="Liu X.H."/>
            <person name="Li Y.G."/>
            <person name="Kettle C.J."/>
            <person name="Jalonen R."/>
            <person name="Gaisberger H."/>
            <person name="Ma Y.Z."/>
            <person name="Qiu Y.X."/>
        </authorList>
    </citation>
    <scope>NUCLEOTIDE SEQUENCE [LARGE SCALE GENOMIC DNA]</scope>
    <source>
        <strain evidence="7">Hangzhou</strain>
    </source>
</reference>
<comment type="caution">
    <text evidence="7">The sequence shown here is derived from an EMBL/GenBank/DDBJ whole genome shotgun (WGS) entry which is preliminary data.</text>
</comment>
<dbReference type="InterPro" id="IPR004864">
    <property type="entry name" value="LEA_2"/>
</dbReference>
<dbReference type="Proteomes" id="UP001415857">
    <property type="component" value="Unassembled WGS sequence"/>
</dbReference>
<keyword evidence="2 5" id="KW-0812">Transmembrane</keyword>
<evidence type="ECO:0000313" key="7">
    <source>
        <dbReference type="EMBL" id="KAK9285674.1"/>
    </source>
</evidence>
<dbReference type="Gene3D" id="2.60.40.1820">
    <property type="match status" value="1"/>
</dbReference>
<name>A0AAP0RWS0_LIQFO</name>
<dbReference type="PANTHER" id="PTHR31234">
    <property type="entry name" value="LATE EMBRYOGENESIS ABUNDANT (LEA) HYDROXYPROLINE-RICH GLYCOPROTEIN FAMILY"/>
    <property type="match status" value="1"/>
</dbReference>
<evidence type="ECO:0000256" key="1">
    <source>
        <dbReference type="ARBA" id="ARBA00004167"/>
    </source>
</evidence>
<comment type="subcellular location">
    <subcellularLocation>
        <location evidence="1">Membrane</location>
        <topology evidence="1">Single-pass membrane protein</topology>
    </subcellularLocation>
</comment>
<feature type="transmembrane region" description="Helical" evidence="5">
    <location>
        <begin position="12"/>
        <end position="37"/>
    </location>
</feature>
<evidence type="ECO:0000313" key="8">
    <source>
        <dbReference type="Proteomes" id="UP001415857"/>
    </source>
</evidence>
<evidence type="ECO:0000256" key="5">
    <source>
        <dbReference type="SAM" id="Phobius"/>
    </source>
</evidence>
<evidence type="ECO:0000256" key="4">
    <source>
        <dbReference type="ARBA" id="ARBA00023136"/>
    </source>
</evidence>
<keyword evidence="3 5" id="KW-1133">Transmembrane helix</keyword>
<dbReference type="Pfam" id="PF03168">
    <property type="entry name" value="LEA_2"/>
    <property type="match status" value="1"/>
</dbReference>
<proteinExistence type="predicted"/>
<dbReference type="PANTHER" id="PTHR31234:SF65">
    <property type="entry name" value="LATE EMBRYOGENESIS ABUNDANT PROTEIN, LEA_2 SUBGROUP"/>
    <property type="match status" value="1"/>
</dbReference>
<evidence type="ECO:0000256" key="2">
    <source>
        <dbReference type="ARBA" id="ARBA00022692"/>
    </source>
</evidence>